<keyword evidence="2" id="KW-1185">Reference proteome</keyword>
<dbReference type="SUPFAM" id="SSF54897">
    <property type="entry name" value="Protease propeptides/inhibitors"/>
    <property type="match status" value="1"/>
</dbReference>
<accession>A0A2K8PFN0</accession>
<dbReference type="AlphaFoldDB" id="A0A2K8PFN0"/>
<protein>
    <submittedName>
        <fullName evidence="1">Peptidase inhibitor I9</fullName>
    </submittedName>
</protein>
<sequence length="129" mass="13497">MPRAMPRTVLAAVLLCVAAVGAAPVAQAQARAGVPVALSQLQRPAGAEDGRATEPYVVTLAPGADPERVMRETGVTRVRFVYRDTVRGFAADLEPEQVAALWARPDVVAVERDGEAVGAPVGPSVTGRW</sequence>
<dbReference type="Pfam" id="PF05922">
    <property type="entry name" value="Inhibitor_I9"/>
    <property type="match status" value="1"/>
</dbReference>
<reference evidence="1 2" key="1">
    <citation type="submission" date="2017-11" db="EMBL/GenBank/DDBJ databases">
        <title>Complete genome sequence of Streptomyces lavendulae subsp. lavendulae CCM 3239 (formerly 'Streptomyces aureofaciens CCM 3239'), the producer of the angucycline-type antibiotic auricin.</title>
        <authorList>
            <person name="Busche T."/>
            <person name="Novakova R."/>
            <person name="Al'Dilaimi A."/>
            <person name="Homerova D."/>
            <person name="Feckova L."/>
            <person name="Rezuchova B."/>
            <person name="Mingyar E."/>
            <person name="Csolleiova D."/>
            <person name="Bekeova C."/>
            <person name="Winkler A."/>
            <person name="Sevcikova B."/>
            <person name="Kalinowski J."/>
            <person name="Kormanec J."/>
            <person name="Ruckert C."/>
        </authorList>
    </citation>
    <scope>NUCLEOTIDE SEQUENCE [LARGE SCALE GENOMIC DNA]</scope>
    <source>
        <strain evidence="1 2">CCM 3239</strain>
    </source>
</reference>
<gene>
    <name evidence="1" type="ORF">SLAV_18440</name>
</gene>
<dbReference type="InterPro" id="IPR037045">
    <property type="entry name" value="S8pro/Inhibitor_I9_sf"/>
</dbReference>
<proteinExistence type="predicted"/>
<dbReference type="EMBL" id="CP024985">
    <property type="protein sequence ID" value="ATZ25519.1"/>
    <property type="molecule type" value="Genomic_DNA"/>
</dbReference>
<organism evidence="1 2">
    <name type="scientific">Streptomyces lavendulae subsp. lavendulae</name>
    <dbReference type="NCBI Taxonomy" id="58340"/>
    <lineage>
        <taxon>Bacteria</taxon>
        <taxon>Bacillati</taxon>
        <taxon>Actinomycetota</taxon>
        <taxon>Actinomycetes</taxon>
        <taxon>Kitasatosporales</taxon>
        <taxon>Streptomycetaceae</taxon>
        <taxon>Streptomyces</taxon>
    </lineage>
</organism>
<evidence type="ECO:0000313" key="1">
    <source>
        <dbReference type="EMBL" id="ATZ25519.1"/>
    </source>
</evidence>
<dbReference type="InterPro" id="IPR010259">
    <property type="entry name" value="S8pro/Inhibitor_I9"/>
</dbReference>
<dbReference type="Proteomes" id="UP000231791">
    <property type="component" value="Chromosome"/>
</dbReference>
<dbReference type="KEGG" id="slx:SLAV_18440"/>
<name>A0A2K8PFN0_STRLA</name>
<evidence type="ECO:0000313" key="2">
    <source>
        <dbReference type="Proteomes" id="UP000231791"/>
    </source>
</evidence>
<dbReference type="Gene3D" id="3.30.70.80">
    <property type="entry name" value="Peptidase S8 propeptide/proteinase inhibitor I9"/>
    <property type="match status" value="1"/>
</dbReference>